<evidence type="ECO:0000256" key="1">
    <source>
        <dbReference type="ARBA" id="ARBA00001968"/>
    </source>
</evidence>
<sequence length="110" mass="13107">MKHSRARNVIERCFSLLKRRCAILRSPSHYPIKIQGRMITACSLLHNFIRMYMVVDPEENARLAFDELPIGEDLPEVLAYIETIESSQIWTQWRDDLAREIYDEWRGRRA</sequence>
<keyword evidence="5" id="KW-1185">Reference proteome</keyword>
<organism evidence="4 5">
    <name type="scientific">Pyrus ussuriensis x Pyrus communis</name>
    <dbReference type="NCBI Taxonomy" id="2448454"/>
    <lineage>
        <taxon>Eukaryota</taxon>
        <taxon>Viridiplantae</taxon>
        <taxon>Streptophyta</taxon>
        <taxon>Embryophyta</taxon>
        <taxon>Tracheophyta</taxon>
        <taxon>Spermatophyta</taxon>
        <taxon>Magnoliopsida</taxon>
        <taxon>eudicotyledons</taxon>
        <taxon>Gunneridae</taxon>
        <taxon>Pentapetalae</taxon>
        <taxon>rosids</taxon>
        <taxon>fabids</taxon>
        <taxon>Rosales</taxon>
        <taxon>Rosaceae</taxon>
        <taxon>Amygdaloideae</taxon>
        <taxon>Maleae</taxon>
        <taxon>Pyrus</taxon>
    </lineage>
</organism>
<evidence type="ECO:0000256" key="2">
    <source>
        <dbReference type="ARBA" id="ARBA00022723"/>
    </source>
</evidence>
<dbReference type="Proteomes" id="UP000327157">
    <property type="component" value="Chromosome 3"/>
</dbReference>
<evidence type="ECO:0000259" key="3">
    <source>
        <dbReference type="Pfam" id="PF13359"/>
    </source>
</evidence>
<dbReference type="InterPro" id="IPR027806">
    <property type="entry name" value="HARBI1_dom"/>
</dbReference>
<dbReference type="AlphaFoldDB" id="A0A5N5GHW5"/>
<reference evidence="4 5" key="1">
    <citation type="submission" date="2019-09" db="EMBL/GenBank/DDBJ databases">
        <authorList>
            <person name="Ou C."/>
        </authorList>
    </citation>
    <scope>NUCLEOTIDE SEQUENCE [LARGE SCALE GENOMIC DNA]</scope>
    <source>
        <strain evidence="4">S2</strain>
        <tissue evidence="4">Leaf</tissue>
    </source>
</reference>
<feature type="domain" description="DDE Tnp4" evidence="3">
    <location>
        <begin position="2"/>
        <end position="47"/>
    </location>
</feature>
<comment type="cofactor">
    <cofactor evidence="1">
        <name>a divalent metal cation</name>
        <dbReference type="ChEBI" id="CHEBI:60240"/>
    </cofactor>
</comment>
<protein>
    <recommendedName>
        <fullName evidence="3">DDE Tnp4 domain-containing protein</fullName>
    </recommendedName>
</protein>
<accession>A0A5N5GHW5</accession>
<reference evidence="4 5" key="3">
    <citation type="submission" date="2019-11" db="EMBL/GenBank/DDBJ databases">
        <title>A de novo genome assembly of a pear dwarfing rootstock.</title>
        <authorList>
            <person name="Wang F."/>
            <person name="Wang J."/>
            <person name="Li S."/>
            <person name="Zhang Y."/>
            <person name="Fang M."/>
            <person name="Ma L."/>
            <person name="Zhao Y."/>
            <person name="Jiang S."/>
        </authorList>
    </citation>
    <scope>NUCLEOTIDE SEQUENCE [LARGE SCALE GENOMIC DNA]</scope>
    <source>
        <strain evidence="4">S2</strain>
        <tissue evidence="4">Leaf</tissue>
    </source>
</reference>
<comment type="caution">
    <text evidence="4">The sequence shown here is derived from an EMBL/GenBank/DDBJ whole genome shotgun (WGS) entry which is preliminary data.</text>
</comment>
<proteinExistence type="predicted"/>
<evidence type="ECO:0000313" key="5">
    <source>
        <dbReference type="Proteomes" id="UP000327157"/>
    </source>
</evidence>
<gene>
    <name evidence="4" type="ORF">D8674_021713</name>
</gene>
<evidence type="ECO:0000313" key="4">
    <source>
        <dbReference type="EMBL" id="KAB2615125.1"/>
    </source>
</evidence>
<dbReference type="GO" id="GO:0046872">
    <property type="term" value="F:metal ion binding"/>
    <property type="evidence" value="ECO:0007669"/>
    <property type="project" value="UniProtKB-KW"/>
</dbReference>
<reference evidence="5" key="2">
    <citation type="submission" date="2019-10" db="EMBL/GenBank/DDBJ databases">
        <title>A de novo genome assembly of a pear dwarfing rootstock.</title>
        <authorList>
            <person name="Wang F."/>
            <person name="Wang J."/>
            <person name="Li S."/>
            <person name="Zhang Y."/>
            <person name="Fang M."/>
            <person name="Ma L."/>
            <person name="Zhao Y."/>
            <person name="Jiang S."/>
        </authorList>
    </citation>
    <scope>NUCLEOTIDE SEQUENCE [LARGE SCALE GENOMIC DNA]</scope>
</reference>
<name>A0A5N5GHW5_9ROSA</name>
<dbReference type="EMBL" id="SMOL01000402">
    <property type="protein sequence ID" value="KAB2615125.1"/>
    <property type="molecule type" value="Genomic_DNA"/>
</dbReference>
<keyword evidence="2" id="KW-0479">Metal-binding</keyword>
<dbReference type="OrthoDB" id="1699974at2759"/>
<dbReference type="Pfam" id="PF13359">
    <property type="entry name" value="DDE_Tnp_4"/>
    <property type="match status" value="1"/>
</dbReference>